<dbReference type="SUPFAM" id="SSF47336">
    <property type="entry name" value="ACP-like"/>
    <property type="match status" value="1"/>
</dbReference>
<organism evidence="2 3">
    <name type="scientific">Rhizobium leguminosarum</name>
    <dbReference type="NCBI Taxonomy" id="384"/>
    <lineage>
        <taxon>Bacteria</taxon>
        <taxon>Pseudomonadati</taxon>
        <taxon>Pseudomonadota</taxon>
        <taxon>Alphaproteobacteria</taxon>
        <taxon>Hyphomicrobiales</taxon>
        <taxon>Rhizobiaceae</taxon>
        <taxon>Rhizobium/Agrobacterium group</taxon>
        <taxon>Rhizobium</taxon>
    </lineage>
</organism>
<dbReference type="Gene3D" id="1.10.1200.10">
    <property type="entry name" value="ACP-like"/>
    <property type="match status" value="1"/>
</dbReference>
<dbReference type="Proteomes" id="UP000238523">
    <property type="component" value="Chromosome"/>
</dbReference>
<sequence>MTKNADILQRLQTIFRDELDLPNLTINADATPETVDGWDSLATIRIIAAAEREFGVMFEAAQIEDVHSVADIISVIES</sequence>
<evidence type="ECO:0000259" key="1">
    <source>
        <dbReference type="PROSITE" id="PS50075"/>
    </source>
</evidence>
<accession>A0A2K9YY28</accession>
<gene>
    <name evidence="2" type="ORF">CUJ84_Chr000472</name>
</gene>
<feature type="domain" description="Carrier" evidence="1">
    <location>
        <begin position="5"/>
        <end position="78"/>
    </location>
</feature>
<dbReference type="InterPro" id="IPR036736">
    <property type="entry name" value="ACP-like_sf"/>
</dbReference>
<evidence type="ECO:0000313" key="3">
    <source>
        <dbReference type="Proteomes" id="UP000238523"/>
    </source>
</evidence>
<dbReference type="InterPro" id="IPR009081">
    <property type="entry name" value="PP-bd_ACP"/>
</dbReference>
<proteinExistence type="predicted"/>
<dbReference type="PROSITE" id="PS50075">
    <property type="entry name" value="CARRIER"/>
    <property type="match status" value="1"/>
</dbReference>
<evidence type="ECO:0000313" key="2">
    <source>
        <dbReference type="EMBL" id="AUW40886.1"/>
    </source>
</evidence>
<dbReference type="AlphaFoldDB" id="A0A2K9YY28"/>
<dbReference type="Pfam" id="PF00550">
    <property type="entry name" value="PP-binding"/>
    <property type="match status" value="1"/>
</dbReference>
<reference evidence="2 3" key="1">
    <citation type="submission" date="2017-11" db="EMBL/GenBank/DDBJ databases">
        <title>Complete genome of Rhizobium leguminosarum Norway, an ineffective micro-symbiont.</title>
        <authorList>
            <person name="Hoffrichter A."/>
            <person name="Liang J."/>
            <person name="Brachmann A."/>
            <person name="Marin M."/>
        </authorList>
    </citation>
    <scope>NUCLEOTIDE SEQUENCE [LARGE SCALE GENOMIC DNA]</scope>
    <source>
        <strain evidence="2 3">Norway</strain>
    </source>
</reference>
<dbReference type="RefSeq" id="WP_105005019.1">
    <property type="nucleotide sequence ID" value="NZ_CP025012.1"/>
</dbReference>
<dbReference type="EMBL" id="CP025012">
    <property type="protein sequence ID" value="AUW40886.1"/>
    <property type="molecule type" value="Genomic_DNA"/>
</dbReference>
<protein>
    <submittedName>
        <fullName evidence="2">Putative acyl carrier protein</fullName>
    </submittedName>
</protein>
<name>A0A2K9YY28_RHILE</name>